<keyword evidence="10" id="KW-1185">Reference proteome</keyword>
<sequence length="237" mass="25295">MSDLTLPDGVIAHLGSSAEPVAQSLADEVANVLSERLSSAPRASLAVSGGSTPVPFFRALSDKNLDWCRVDIVLVDERWVDENDPASNTRLVKDNLLQGPCAQARFFSLKQPGESPAAALSEVEKVLDGLWFPLDVLILGMGTDGHTASLFPDAPELPEALALGGSARVAAMTPISQPQQRITLTFPVLAAAGYTALHLRGDDKLETLARALAHPNQIEAMPVRGFLKPGLRLFWSP</sequence>
<evidence type="ECO:0000256" key="7">
    <source>
        <dbReference type="RuleBase" id="RU365095"/>
    </source>
</evidence>
<name>A0A5B0VJL9_9GAMM</name>
<dbReference type="InterPro" id="IPR039104">
    <property type="entry name" value="6PGL"/>
</dbReference>
<dbReference type="UniPathway" id="UPA00115">
    <property type="reaction ID" value="UER00409"/>
</dbReference>
<comment type="caution">
    <text evidence="9">The sequence shown here is derived from an EMBL/GenBank/DDBJ whole genome shotgun (WGS) entry which is preliminary data.</text>
</comment>
<dbReference type="EC" id="3.1.1.31" evidence="5 7"/>
<comment type="function">
    <text evidence="2 7">Hydrolysis of 6-phosphogluconolactone to 6-phosphogluconate.</text>
</comment>
<dbReference type="Gene3D" id="3.40.50.1360">
    <property type="match status" value="1"/>
</dbReference>
<accession>A0A5B0VJL9</accession>
<dbReference type="InterPro" id="IPR005900">
    <property type="entry name" value="6-phosphogluconolactonase_DevB"/>
</dbReference>
<reference evidence="9 10" key="1">
    <citation type="submission" date="2019-08" db="EMBL/GenBank/DDBJ databases">
        <title>Marinobacter ZYF650 sp. nov., a marine bacterium isolated from seawater of the Mariana trench.</title>
        <authorList>
            <person name="Ahmad W."/>
        </authorList>
    </citation>
    <scope>NUCLEOTIDE SEQUENCE [LARGE SCALE GENOMIC DNA]</scope>
    <source>
        <strain evidence="9 10">ZYF650</strain>
    </source>
</reference>
<dbReference type="Proteomes" id="UP000323161">
    <property type="component" value="Unassembled WGS sequence"/>
</dbReference>
<gene>
    <name evidence="7 9" type="primary">pgl</name>
    <name evidence="9" type="ORF">FWJ25_05915</name>
</gene>
<proteinExistence type="inferred from homology"/>
<dbReference type="InterPro" id="IPR006148">
    <property type="entry name" value="Glc/Gal-6P_isomerase"/>
</dbReference>
<dbReference type="PANTHER" id="PTHR11054:SF0">
    <property type="entry name" value="6-PHOSPHOGLUCONOLACTONASE"/>
    <property type="match status" value="1"/>
</dbReference>
<comment type="pathway">
    <text evidence="3 7">Carbohydrate degradation; pentose phosphate pathway; D-ribulose 5-phosphate from D-glucose 6-phosphate (oxidative stage): step 2/3.</text>
</comment>
<dbReference type="GO" id="GO:0005975">
    <property type="term" value="P:carbohydrate metabolic process"/>
    <property type="evidence" value="ECO:0007669"/>
    <property type="project" value="UniProtKB-UniRule"/>
</dbReference>
<evidence type="ECO:0000256" key="1">
    <source>
        <dbReference type="ARBA" id="ARBA00000832"/>
    </source>
</evidence>
<dbReference type="CDD" id="cd01400">
    <property type="entry name" value="6PGL"/>
    <property type="match status" value="1"/>
</dbReference>
<keyword evidence="7 9" id="KW-0378">Hydrolase</keyword>
<dbReference type="NCBIfam" id="TIGR01198">
    <property type="entry name" value="pgl"/>
    <property type="match status" value="1"/>
</dbReference>
<dbReference type="GO" id="GO:0006098">
    <property type="term" value="P:pentose-phosphate shunt"/>
    <property type="evidence" value="ECO:0007669"/>
    <property type="project" value="UniProtKB-UniPathway"/>
</dbReference>
<evidence type="ECO:0000256" key="2">
    <source>
        <dbReference type="ARBA" id="ARBA00002681"/>
    </source>
</evidence>
<comment type="catalytic activity">
    <reaction evidence="1 7">
        <text>6-phospho-D-glucono-1,5-lactone + H2O = 6-phospho-D-gluconate + H(+)</text>
        <dbReference type="Rhea" id="RHEA:12556"/>
        <dbReference type="ChEBI" id="CHEBI:15377"/>
        <dbReference type="ChEBI" id="CHEBI:15378"/>
        <dbReference type="ChEBI" id="CHEBI:57955"/>
        <dbReference type="ChEBI" id="CHEBI:58759"/>
        <dbReference type="EC" id="3.1.1.31"/>
    </reaction>
</comment>
<dbReference type="EMBL" id="VTUU01000002">
    <property type="protein sequence ID" value="KAA1174910.1"/>
    <property type="molecule type" value="Genomic_DNA"/>
</dbReference>
<dbReference type="SUPFAM" id="SSF100950">
    <property type="entry name" value="NagB/RpiA/CoA transferase-like"/>
    <property type="match status" value="1"/>
</dbReference>
<dbReference type="RefSeq" id="WP_149599331.1">
    <property type="nucleotide sequence ID" value="NZ_VTUU01000002.1"/>
</dbReference>
<evidence type="ECO:0000256" key="6">
    <source>
        <dbReference type="ARBA" id="ARBA00020337"/>
    </source>
</evidence>
<comment type="similarity">
    <text evidence="4 7">Belongs to the glucosamine/galactosamine-6-phosphate isomerase family. 6-phosphogluconolactonase subfamily.</text>
</comment>
<evidence type="ECO:0000256" key="3">
    <source>
        <dbReference type="ARBA" id="ARBA00004961"/>
    </source>
</evidence>
<evidence type="ECO:0000256" key="4">
    <source>
        <dbReference type="ARBA" id="ARBA00010662"/>
    </source>
</evidence>
<dbReference type="GO" id="GO:0017057">
    <property type="term" value="F:6-phosphogluconolactonase activity"/>
    <property type="evidence" value="ECO:0007669"/>
    <property type="project" value="UniProtKB-UniRule"/>
</dbReference>
<evidence type="ECO:0000256" key="5">
    <source>
        <dbReference type="ARBA" id="ARBA00013198"/>
    </source>
</evidence>
<dbReference type="PANTHER" id="PTHR11054">
    <property type="entry name" value="6-PHOSPHOGLUCONOLACTONASE"/>
    <property type="match status" value="1"/>
</dbReference>
<organism evidence="9 10">
    <name type="scientific">Marinobacter salinexigens</name>
    <dbReference type="NCBI Taxonomy" id="2919747"/>
    <lineage>
        <taxon>Bacteria</taxon>
        <taxon>Pseudomonadati</taxon>
        <taxon>Pseudomonadota</taxon>
        <taxon>Gammaproteobacteria</taxon>
        <taxon>Pseudomonadales</taxon>
        <taxon>Marinobacteraceae</taxon>
        <taxon>Marinobacter</taxon>
    </lineage>
</organism>
<dbReference type="Pfam" id="PF01182">
    <property type="entry name" value="Glucosamine_iso"/>
    <property type="match status" value="1"/>
</dbReference>
<protein>
    <recommendedName>
        <fullName evidence="6 7">6-phosphogluconolactonase</fullName>
        <shortName evidence="7">6PGL</shortName>
        <ecNumber evidence="5 7">3.1.1.31</ecNumber>
    </recommendedName>
</protein>
<evidence type="ECO:0000313" key="9">
    <source>
        <dbReference type="EMBL" id="KAA1174910.1"/>
    </source>
</evidence>
<feature type="domain" description="Glucosamine/galactosamine-6-phosphate isomerase" evidence="8">
    <location>
        <begin position="17"/>
        <end position="235"/>
    </location>
</feature>
<dbReference type="AlphaFoldDB" id="A0A5B0VJL9"/>
<evidence type="ECO:0000313" key="10">
    <source>
        <dbReference type="Proteomes" id="UP000323161"/>
    </source>
</evidence>
<evidence type="ECO:0000259" key="8">
    <source>
        <dbReference type="Pfam" id="PF01182"/>
    </source>
</evidence>
<dbReference type="InterPro" id="IPR037171">
    <property type="entry name" value="NagB/RpiA_transferase-like"/>
</dbReference>